<accession>A0A061FZ37</accession>
<dbReference type="HOGENOM" id="CLU_1498884_0_0_1"/>
<dbReference type="AlphaFoldDB" id="A0A061FZ37"/>
<sequence>MVERSLSMREVRGSIPRISKDTFNLMRKSRGLFPVNERVSRKSQGNGTPLFLGEPLPVLPVPGALASPSASELASRLIWMKERSKILLALSMELEMSFMPPRIFFVVLGPEYYVRRVTLNFQYMGGCPWRVKKDLNSPLNGLKFSKVGVLYSNGMREDTLDDAGPGLPWAAPSVLSLREP</sequence>
<reference evidence="1 2" key="1">
    <citation type="journal article" date="2013" name="Genome Biol.">
        <title>The genome sequence of the most widely cultivated cacao type and its use to identify candidate genes regulating pod color.</title>
        <authorList>
            <person name="Motamayor J.C."/>
            <person name="Mockaitis K."/>
            <person name="Schmutz J."/>
            <person name="Haiminen N."/>
            <person name="Iii D.L."/>
            <person name="Cornejo O."/>
            <person name="Findley S.D."/>
            <person name="Zheng P."/>
            <person name="Utro F."/>
            <person name="Royaert S."/>
            <person name="Saski C."/>
            <person name="Jenkins J."/>
            <person name="Podicheti R."/>
            <person name="Zhao M."/>
            <person name="Scheffler B.E."/>
            <person name="Stack J.C."/>
            <person name="Feltus F.A."/>
            <person name="Mustiga G.M."/>
            <person name="Amores F."/>
            <person name="Phillips W."/>
            <person name="Marelli J.P."/>
            <person name="May G.D."/>
            <person name="Shapiro H."/>
            <person name="Ma J."/>
            <person name="Bustamante C.D."/>
            <person name="Schnell R.J."/>
            <person name="Main D."/>
            <person name="Gilbert D."/>
            <person name="Parida L."/>
            <person name="Kuhn D.N."/>
        </authorList>
    </citation>
    <scope>NUCLEOTIDE SEQUENCE [LARGE SCALE GENOMIC DNA]</scope>
    <source>
        <strain evidence="2">cv. Matina 1-6</strain>
    </source>
</reference>
<evidence type="ECO:0000313" key="2">
    <source>
        <dbReference type="Proteomes" id="UP000026915"/>
    </source>
</evidence>
<gene>
    <name evidence="1" type="ORF">TCM_014672</name>
</gene>
<dbReference type="EMBL" id="CM001881">
    <property type="protein sequence ID" value="EOY22526.1"/>
    <property type="molecule type" value="Genomic_DNA"/>
</dbReference>
<proteinExistence type="predicted"/>
<organism evidence="1 2">
    <name type="scientific">Theobroma cacao</name>
    <name type="common">Cacao</name>
    <name type="synonym">Cocoa</name>
    <dbReference type="NCBI Taxonomy" id="3641"/>
    <lineage>
        <taxon>Eukaryota</taxon>
        <taxon>Viridiplantae</taxon>
        <taxon>Streptophyta</taxon>
        <taxon>Embryophyta</taxon>
        <taxon>Tracheophyta</taxon>
        <taxon>Spermatophyta</taxon>
        <taxon>Magnoliopsida</taxon>
        <taxon>eudicotyledons</taxon>
        <taxon>Gunneridae</taxon>
        <taxon>Pentapetalae</taxon>
        <taxon>rosids</taxon>
        <taxon>malvids</taxon>
        <taxon>Malvales</taxon>
        <taxon>Malvaceae</taxon>
        <taxon>Byttnerioideae</taxon>
        <taxon>Theobroma</taxon>
    </lineage>
</organism>
<dbReference type="Gramene" id="EOY22526">
    <property type="protein sequence ID" value="EOY22526"/>
    <property type="gene ID" value="TCM_014672"/>
</dbReference>
<dbReference type="Proteomes" id="UP000026915">
    <property type="component" value="Chromosome 3"/>
</dbReference>
<dbReference type="InParanoid" id="A0A061FZ37"/>
<keyword evidence="2" id="KW-1185">Reference proteome</keyword>
<name>A0A061FZ37_THECC</name>
<protein>
    <submittedName>
        <fullName evidence="1">Uncharacterized protein</fullName>
    </submittedName>
</protein>
<evidence type="ECO:0000313" key="1">
    <source>
        <dbReference type="EMBL" id="EOY22526.1"/>
    </source>
</evidence>